<organism evidence="1 2">
    <name type="scientific">Cymbomonas tetramitiformis</name>
    <dbReference type="NCBI Taxonomy" id="36881"/>
    <lineage>
        <taxon>Eukaryota</taxon>
        <taxon>Viridiplantae</taxon>
        <taxon>Chlorophyta</taxon>
        <taxon>Pyramimonadophyceae</taxon>
        <taxon>Pyramimonadales</taxon>
        <taxon>Pyramimonadaceae</taxon>
        <taxon>Cymbomonas</taxon>
    </lineage>
</organism>
<dbReference type="SUPFAM" id="SSF51905">
    <property type="entry name" value="FAD/NAD(P)-binding domain"/>
    <property type="match status" value="1"/>
</dbReference>
<name>A0AAE0CAV0_9CHLO</name>
<dbReference type="InterPro" id="IPR036188">
    <property type="entry name" value="FAD/NAD-bd_sf"/>
</dbReference>
<reference evidence="1 2" key="1">
    <citation type="journal article" date="2015" name="Genome Biol. Evol.">
        <title>Comparative Genomics of a Bacterivorous Green Alga Reveals Evolutionary Causalities and Consequences of Phago-Mixotrophic Mode of Nutrition.</title>
        <authorList>
            <person name="Burns J.A."/>
            <person name="Paasch A."/>
            <person name="Narechania A."/>
            <person name="Kim E."/>
        </authorList>
    </citation>
    <scope>NUCLEOTIDE SEQUENCE [LARGE SCALE GENOMIC DNA]</scope>
    <source>
        <strain evidence="1 2">PLY_AMNH</strain>
    </source>
</reference>
<evidence type="ECO:0000313" key="2">
    <source>
        <dbReference type="Proteomes" id="UP001190700"/>
    </source>
</evidence>
<dbReference type="Proteomes" id="UP001190700">
    <property type="component" value="Unassembled WGS sequence"/>
</dbReference>
<comment type="caution">
    <text evidence="1">The sequence shown here is derived from an EMBL/GenBank/DDBJ whole genome shotgun (WGS) entry which is preliminary data.</text>
</comment>
<keyword evidence="2" id="KW-1185">Reference proteome</keyword>
<accession>A0AAE0CAV0</accession>
<dbReference type="EMBL" id="LGRX02026695">
    <property type="protein sequence ID" value="KAK3250467.1"/>
    <property type="molecule type" value="Genomic_DNA"/>
</dbReference>
<protein>
    <submittedName>
        <fullName evidence="1">Uncharacterized protein</fullName>
    </submittedName>
</protein>
<dbReference type="AlphaFoldDB" id="A0AAE0CAV0"/>
<gene>
    <name evidence="1" type="ORF">CYMTET_40154</name>
</gene>
<proteinExistence type="predicted"/>
<sequence>MITMMATFAQAIQDAYCLARKLEALNNGEYKSLEEALQAYESIRKPPTSAIMQSSRLIGWVETQAGFGSLCRDIALWFAGKIGVPKQVFVNGAIPRIDDP</sequence>
<evidence type="ECO:0000313" key="1">
    <source>
        <dbReference type="EMBL" id="KAK3250467.1"/>
    </source>
</evidence>
<dbReference type="Gene3D" id="3.50.50.60">
    <property type="entry name" value="FAD/NAD(P)-binding domain"/>
    <property type="match status" value="1"/>
</dbReference>